<reference evidence="2 3" key="1">
    <citation type="journal article" date="2018" name="Genome Biol. Evol.">
        <title>Multiple Roots of Fruiting Body Formation in Amoebozoa.</title>
        <authorList>
            <person name="Hillmann F."/>
            <person name="Forbes G."/>
            <person name="Novohradska S."/>
            <person name="Ferling I."/>
            <person name="Riege K."/>
            <person name="Groth M."/>
            <person name="Westermann M."/>
            <person name="Marz M."/>
            <person name="Spaller T."/>
            <person name="Winckler T."/>
            <person name="Schaap P."/>
            <person name="Glockner G."/>
        </authorList>
    </citation>
    <scope>NUCLEOTIDE SEQUENCE [LARGE SCALE GENOMIC DNA]</scope>
    <source>
        <strain evidence="2 3">Jena</strain>
    </source>
</reference>
<dbReference type="Proteomes" id="UP000241769">
    <property type="component" value="Unassembled WGS sequence"/>
</dbReference>
<feature type="non-terminal residue" evidence="2">
    <location>
        <position position="1"/>
    </location>
</feature>
<evidence type="ECO:0000256" key="1">
    <source>
        <dbReference type="SAM" id="MobiDB-lite"/>
    </source>
</evidence>
<organism evidence="2 3">
    <name type="scientific">Planoprotostelium fungivorum</name>
    <dbReference type="NCBI Taxonomy" id="1890364"/>
    <lineage>
        <taxon>Eukaryota</taxon>
        <taxon>Amoebozoa</taxon>
        <taxon>Evosea</taxon>
        <taxon>Variosea</taxon>
        <taxon>Cavosteliida</taxon>
        <taxon>Cavosteliaceae</taxon>
        <taxon>Planoprotostelium</taxon>
    </lineage>
</organism>
<sequence>FTRLVPCRLAKEPGVSLNKVSVVFMCNAKDDCIRVYLLDNVDGSNSGFYIRSSIRQHGHQLQERHQDSITSILLETDLNSSPTRAMSRIPSFCIPPNRDRASMFHQRSLHEYHGPPSMRLRGYLSRFIVLAHANNDGFASSRDDREVRPTTPSPSFHLLNPKDEEDVVDMSRLAHLRESLGASVVNLPTWRVILGPRCSYTDHSKGYTGDEAHQRRGAMSEAELTHQALPPLPTMRPKKQITQSSKDDTAGFHVRFR</sequence>
<keyword evidence="3" id="KW-1185">Reference proteome</keyword>
<dbReference type="AlphaFoldDB" id="A0A2P6N6I0"/>
<evidence type="ECO:0000313" key="2">
    <source>
        <dbReference type="EMBL" id="PRP79562.1"/>
    </source>
</evidence>
<accession>A0A2P6N6I0</accession>
<proteinExistence type="predicted"/>
<evidence type="ECO:0000313" key="3">
    <source>
        <dbReference type="Proteomes" id="UP000241769"/>
    </source>
</evidence>
<name>A0A2P6N6I0_9EUKA</name>
<gene>
    <name evidence="2" type="ORF">PROFUN_12795</name>
</gene>
<comment type="caution">
    <text evidence="2">The sequence shown here is derived from an EMBL/GenBank/DDBJ whole genome shotgun (WGS) entry which is preliminary data.</text>
</comment>
<dbReference type="EMBL" id="MDYQ01000180">
    <property type="protein sequence ID" value="PRP79562.1"/>
    <property type="molecule type" value="Genomic_DNA"/>
</dbReference>
<feature type="region of interest" description="Disordered" evidence="1">
    <location>
        <begin position="227"/>
        <end position="257"/>
    </location>
</feature>
<dbReference type="InParanoid" id="A0A2P6N6I0"/>
<protein>
    <submittedName>
        <fullName evidence="2">Uncharacterized protein</fullName>
    </submittedName>
</protein>